<protein>
    <recommendedName>
        <fullName evidence="5">Sulfotransferase</fullName>
    </recommendedName>
</protein>
<evidence type="ECO:0000313" key="4">
    <source>
        <dbReference type="Proteomes" id="UP001286313"/>
    </source>
</evidence>
<keyword evidence="2" id="KW-0472">Membrane</keyword>
<organism evidence="3 4">
    <name type="scientific">Petrolisthes cinctipes</name>
    <name type="common">Flat porcelain crab</name>
    <dbReference type="NCBI Taxonomy" id="88211"/>
    <lineage>
        <taxon>Eukaryota</taxon>
        <taxon>Metazoa</taxon>
        <taxon>Ecdysozoa</taxon>
        <taxon>Arthropoda</taxon>
        <taxon>Crustacea</taxon>
        <taxon>Multicrustacea</taxon>
        <taxon>Malacostraca</taxon>
        <taxon>Eumalacostraca</taxon>
        <taxon>Eucarida</taxon>
        <taxon>Decapoda</taxon>
        <taxon>Pleocyemata</taxon>
        <taxon>Anomura</taxon>
        <taxon>Galatheoidea</taxon>
        <taxon>Porcellanidae</taxon>
        <taxon>Petrolisthes</taxon>
    </lineage>
</organism>
<feature type="compositionally biased region" description="Basic and acidic residues" evidence="1">
    <location>
        <begin position="513"/>
        <end position="524"/>
    </location>
</feature>
<dbReference type="GO" id="GO:0001517">
    <property type="term" value="F:N-acetylglucosamine 6-O-sulfotransferase activity"/>
    <property type="evidence" value="ECO:0007669"/>
    <property type="project" value="TreeGrafter"/>
</dbReference>
<dbReference type="SUPFAM" id="SSF52540">
    <property type="entry name" value="P-loop containing nucleoside triphosphate hydrolases"/>
    <property type="match status" value="1"/>
</dbReference>
<reference evidence="3" key="1">
    <citation type="submission" date="2023-10" db="EMBL/GenBank/DDBJ databases">
        <title>Genome assemblies of two species of porcelain crab, Petrolisthes cinctipes and Petrolisthes manimaculis (Anomura: Porcellanidae).</title>
        <authorList>
            <person name="Angst P."/>
        </authorList>
    </citation>
    <scope>NUCLEOTIDE SEQUENCE</scope>
    <source>
        <strain evidence="3">PB745_01</strain>
        <tissue evidence="3">Gill</tissue>
    </source>
</reference>
<comment type="caution">
    <text evidence="3">The sequence shown here is derived from an EMBL/GenBank/DDBJ whole genome shotgun (WGS) entry which is preliminary data.</text>
</comment>
<dbReference type="InterPro" id="IPR027417">
    <property type="entry name" value="P-loop_NTPase"/>
</dbReference>
<evidence type="ECO:0000256" key="1">
    <source>
        <dbReference type="SAM" id="MobiDB-lite"/>
    </source>
</evidence>
<dbReference type="GO" id="GO:0006790">
    <property type="term" value="P:sulfur compound metabolic process"/>
    <property type="evidence" value="ECO:0007669"/>
    <property type="project" value="TreeGrafter"/>
</dbReference>
<dbReference type="PANTHER" id="PTHR10704">
    <property type="entry name" value="CARBOHYDRATE SULFOTRANSFERASE"/>
    <property type="match status" value="1"/>
</dbReference>
<accession>A0AAE1GH95</accession>
<evidence type="ECO:0000256" key="2">
    <source>
        <dbReference type="SAM" id="Phobius"/>
    </source>
</evidence>
<dbReference type="Proteomes" id="UP001286313">
    <property type="component" value="Unassembled WGS sequence"/>
</dbReference>
<keyword evidence="4" id="KW-1185">Reference proteome</keyword>
<name>A0AAE1GH95_PETCI</name>
<gene>
    <name evidence="3" type="ORF">Pcinc_002934</name>
</gene>
<dbReference type="PANTHER" id="PTHR10704:SF44">
    <property type="entry name" value="LD35051P-RELATED"/>
    <property type="match status" value="1"/>
</dbReference>
<keyword evidence="2" id="KW-1133">Transmembrane helix</keyword>
<dbReference type="Pfam" id="PF13469">
    <property type="entry name" value="Sulfotransfer_3"/>
    <property type="match status" value="1"/>
</dbReference>
<evidence type="ECO:0008006" key="5">
    <source>
        <dbReference type="Google" id="ProtNLM"/>
    </source>
</evidence>
<feature type="compositionally biased region" description="Polar residues" evidence="1">
    <location>
        <begin position="124"/>
        <end position="135"/>
    </location>
</feature>
<keyword evidence="2" id="KW-0812">Transmembrane</keyword>
<proteinExistence type="predicted"/>
<dbReference type="InterPro" id="IPR051135">
    <property type="entry name" value="Gal/GlcNAc/GalNAc_ST"/>
</dbReference>
<dbReference type="EMBL" id="JAWQEG010000218">
    <property type="protein sequence ID" value="KAK3893248.1"/>
    <property type="molecule type" value="Genomic_DNA"/>
</dbReference>
<feature type="region of interest" description="Disordered" evidence="1">
    <location>
        <begin position="99"/>
        <end position="153"/>
    </location>
</feature>
<feature type="compositionally biased region" description="Basic and acidic residues" evidence="1">
    <location>
        <begin position="99"/>
        <end position="120"/>
    </location>
</feature>
<feature type="region of interest" description="Disordered" evidence="1">
    <location>
        <begin position="501"/>
        <end position="524"/>
    </location>
</feature>
<dbReference type="Gene3D" id="3.40.50.300">
    <property type="entry name" value="P-loop containing nucleotide triphosphate hydrolases"/>
    <property type="match status" value="1"/>
</dbReference>
<dbReference type="GO" id="GO:0006044">
    <property type="term" value="P:N-acetylglucosamine metabolic process"/>
    <property type="evidence" value="ECO:0007669"/>
    <property type="project" value="TreeGrafter"/>
</dbReference>
<feature type="compositionally biased region" description="Basic and acidic residues" evidence="1">
    <location>
        <begin position="138"/>
        <end position="153"/>
    </location>
</feature>
<feature type="transmembrane region" description="Helical" evidence="2">
    <location>
        <begin position="15"/>
        <end position="36"/>
    </location>
</feature>
<dbReference type="AlphaFoldDB" id="A0AAE1GH95"/>
<sequence>MKATFLKRLLHLKSLIRFLLLLMLGATTTVMLLSGYERFNLAAIRLDNTWVAENWRLINLNIGKREGYDGTQLEKKPSGGDVNLATPIIVEPNSLDNIYRKEDSGYDGKNQRGPAREEAGTGRPGNTQNDQITTKKTSHSEESLVTVKQEERNEPTTHHVLLVSSMGRSGSSFLGQILSSVPSAFYYFEPLYMMRNHLQEDMVWQGLMGLFTCNMSRKFLYAAVNRKNVLNSNKNLAHCSARCLKSGGLVKECRSKKVKAIKSIRTHVAWVAPLLNALPSLKVIHLVRDPRGTVRSMASLGWLQRYNLTTDCNKFSQDLLNGKTLTALYPDSLCRHHLPLLHLTTHEMHCTPPPHHSCTAPLHLTTHALHCCTPPPHHSCNAPLHLTTRALHCTPPPHHSCTALHPSTSPLMKCTAPLHLTTHALYPSTSPLMHCTAPLHLTTHAMHPSTSPLMHHTHPPHHSLTQGHELTLNKYNFFLYIYIKFALRSYLENTHASHKGFLSKRTASKNSRKPYDTHRNTSTMKEEWRSKITLEQLALSEATYGGVITQLGYRLFNGSLEYTRNLSIPLFNNNVNNKGLKEV</sequence>
<evidence type="ECO:0000313" key="3">
    <source>
        <dbReference type="EMBL" id="KAK3893248.1"/>
    </source>
</evidence>
<feature type="compositionally biased region" description="Basic residues" evidence="1">
    <location>
        <begin position="501"/>
        <end position="512"/>
    </location>
</feature>